<dbReference type="InterPro" id="IPR007173">
    <property type="entry name" value="ALO_C"/>
</dbReference>
<evidence type="ECO:0000259" key="2">
    <source>
        <dbReference type="PROSITE" id="PS51387"/>
    </source>
</evidence>
<sequence length="418" mass="45392">MAERSWSGTLTYSGEVVRPSALAEVPALLAAHERVRILGTRHSFSAIGDTDGVLIDLSGLPPDLSFDEASGEVSLGCGARYADVVPFLQRRGRALPNTGSLPHINVAGAVSTGTHGSGDRLRNLSSAVCEVQLLTAEGEQVTLRRGEHPDFAGAVVALGALGVVTRLTLATEPTYDVRQDVYVGLDRAAFLADPDALLGAGYSVSVFTDWDGRPLPETVVKRRIGSADDAPTPLLGLDPAGEWVGDSRISSEPESLTARGVSGPWHERLPHFRIERPPSHGAELQSEWFVPRERTGEALEAVSRVGDRLRDALIVSEIRTMAADDLWLSPGYRRDSLCLHFTWRPDHDLVRPAVRAVEEALAPLAARPHWGKVFDVDRFDVAAAYPRVVEFRSLASRLDPQGRLRNDFLERTVWAQGG</sequence>
<dbReference type="RefSeq" id="WP_142004265.1">
    <property type="nucleotide sequence ID" value="NZ_CAJTBP010000001.1"/>
</dbReference>
<dbReference type="Pfam" id="PF01565">
    <property type="entry name" value="FAD_binding_4"/>
    <property type="match status" value="1"/>
</dbReference>
<dbReference type="SUPFAM" id="SSF56176">
    <property type="entry name" value="FAD-binding/transporter-associated domain-like"/>
    <property type="match status" value="1"/>
</dbReference>
<keyword evidence="4" id="KW-1185">Reference proteome</keyword>
<dbReference type="GO" id="GO:0080049">
    <property type="term" value="F:L-gulono-1,4-lactone dehydrogenase activity"/>
    <property type="evidence" value="ECO:0007669"/>
    <property type="project" value="TreeGrafter"/>
</dbReference>
<dbReference type="InterPro" id="IPR036318">
    <property type="entry name" value="FAD-bd_PCMH-like_sf"/>
</dbReference>
<dbReference type="GO" id="GO:0071949">
    <property type="term" value="F:FAD binding"/>
    <property type="evidence" value="ECO:0007669"/>
    <property type="project" value="InterPro"/>
</dbReference>
<dbReference type="Gene3D" id="1.10.45.10">
    <property type="entry name" value="Vanillyl-alcohol Oxidase, Chain A, domain 4"/>
    <property type="match status" value="1"/>
</dbReference>
<dbReference type="InterPro" id="IPR016169">
    <property type="entry name" value="FAD-bd_PCMH_sub2"/>
</dbReference>
<organism evidence="3 4">
    <name type="scientific">Barrientosiimonas humi</name>
    <dbReference type="NCBI Taxonomy" id="999931"/>
    <lineage>
        <taxon>Bacteria</taxon>
        <taxon>Bacillati</taxon>
        <taxon>Actinomycetota</taxon>
        <taxon>Actinomycetes</taxon>
        <taxon>Micrococcales</taxon>
        <taxon>Dermacoccaceae</taxon>
        <taxon>Barrientosiimonas</taxon>
    </lineage>
</organism>
<protein>
    <submittedName>
        <fullName evidence="3">Xylitol oxidase</fullName>
    </submittedName>
</protein>
<dbReference type="Pfam" id="PF04030">
    <property type="entry name" value="ALO"/>
    <property type="match status" value="1"/>
</dbReference>
<gene>
    <name evidence="3" type="ORF">FB554_0242</name>
</gene>
<name>A0A542X8F3_9MICO</name>
<feature type="domain" description="FAD-binding PCMH-type" evidence="2">
    <location>
        <begin position="9"/>
        <end position="174"/>
    </location>
</feature>
<evidence type="ECO:0000313" key="3">
    <source>
        <dbReference type="EMBL" id="TQL32127.1"/>
    </source>
</evidence>
<dbReference type="Gene3D" id="3.30.465.10">
    <property type="match status" value="1"/>
</dbReference>
<dbReference type="PANTHER" id="PTHR43762">
    <property type="entry name" value="L-GULONOLACTONE OXIDASE"/>
    <property type="match status" value="1"/>
</dbReference>
<dbReference type="PROSITE" id="PS51387">
    <property type="entry name" value="FAD_PCMH"/>
    <property type="match status" value="1"/>
</dbReference>
<dbReference type="InterPro" id="IPR010031">
    <property type="entry name" value="FAD_lactone_oxidase-like"/>
</dbReference>
<dbReference type="PIRSF" id="PIRSF000136">
    <property type="entry name" value="LGO_GLO"/>
    <property type="match status" value="1"/>
</dbReference>
<dbReference type="GO" id="GO:0016020">
    <property type="term" value="C:membrane"/>
    <property type="evidence" value="ECO:0007669"/>
    <property type="project" value="InterPro"/>
</dbReference>
<dbReference type="OrthoDB" id="9800184at2"/>
<evidence type="ECO:0000313" key="4">
    <source>
        <dbReference type="Proteomes" id="UP000318336"/>
    </source>
</evidence>
<reference evidence="3 4" key="1">
    <citation type="submission" date="2019-06" db="EMBL/GenBank/DDBJ databases">
        <title>Sequencing the genomes of 1000 actinobacteria strains.</title>
        <authorList>
            <person name="Klenk H.-P."/>
        </authorList>
    </citation>
    <scope>NUCLEOTIDE SEQUENCE [LARGE SCALE GENOMIC DNA]</scope>
    <source>
        <strain evidence="3 4">DSM 24617</strain>
    </source>
</reference>
<dbReference type="EMBL" id="VFOK01000001">
    <property type="protein sequence ID" value="TQL32127.1"/>
    <property type="molecule type" value="Genomic_DNA"/>
</dbReference>
<dbReference type="AlphaFoldDB" id="A0A542X8F3"/>
<dbReference type="PANTHER" id="PTHR43762:SF1">
    <property type="entry name" value="D-ARABINONO-1,4-LACTONE OXIDASE"/>
    <property type="match status" value="1"/>
</dbReference>
<evidence type="ECO:0000256" key="1">
    <source>
        <dbReference type="ARBA" id="ARBA00023002"/>
    </source>
</evidence>
<dbReference type="InterPro" id="IPR016167">
    <property type="entry name" value="FAD-bd_PCMH_sub1"/>
</dbReference>
<accession>A0A542X8F3</accession>
<dbReference type="Gene3D" id="3.30.70.2530">
    <property type="match status" value="1"/>
</dbReference>
<dbReference type="Gene3D" id="3.30.43.10">
    <property type="entry name" value="Uridine Diphospho-n-acetylenolpyruvylglucosamine Reductase, domain 2"/>
    <property type="match status" value="1"/>
</dbReference>
<dbReference type="GO" id="GO:0003885">
    <property type="term" value="F:D-arabinono-1,4-lactone oxidase activity"/>
    <property type="evidence" value="ECO:0007669"/>
    <property type="project" value="InterPro"/>
</dbReference>
<dbReference type="InterPro" id="IPR006094">
    <property type="entry name" value="Oxid_FAD_bind_N"/>
</dbReference>
<dbReference type="InterPro" id="IPR016166">
    <property type="entry name" value="FAD-bd_PCMH"/>
</dbReference>
<keyword evidence="1" id="KW-0560">Oxidoreductase</keyword>
<dbReference type="InterPro" id="IPR016171">
    <property type="entry name" value="Vanillyl_alc_oxidase_C-sub2"/>
</dbReference>
<dbReference type="Gene3D" id="3.30.70.2520">
    <property type="match status" value="1"/>
</dbReference>
<comment type="caution">
    <text evidence="3">The sequence shown here is derived from an EMBL/GenBank/DDBJ whole genome shotgun (WGS) entry which is preliminary data.</text>
</comment>
<dbReference type="Proteomes" id="UP000318336">
    <property type="component" value="Unassembled WGS sequence"/>
</dbReference>
<proteinExistence type="predicted"/>